<protein>
    <submittedName>
        <fullName evidence="1">Uncharacterized protein</fullName>
    </submittedName>
</protein>
<comment type="caution">
    <text evidence="1">The sequence shown here is derived from an EMBL/GenBank/DDBJ whole genome shotgun (WGS) entry which is preliminary data.</text>
</comment>
<organism evidence="1 2">
    <name type="scientific">Plectosphaerella plurivora</name>
    <dbReference type="NCBI Taxonomy" id="936078"/>
    <lineage>
        <taxon>Eukaryota</taxon>
        <taxon>Fungi</taxon>
        <taxon>Dikarya</taxon>
        <taxon>Ascomycota</taxon>
        <taxon>Pezizomycotina</taxon>
        <taxon>Sordariomycetes</taxon>
        <taxon>Hypocreomycetidae</taxon>
        <taxon>Glomerellales</taxon>
        <taxon>Plectosphaerellaceae</taxon>
        <taxon>Plectosphaerella</taxon>
    </lineage>
</organism>
<evidence type="ECO:0000313" key="2">
    <source>
        <dbReference type="Proteomes" id="UP000770015"/>
    </source>
</evidence>
<dbReference type="AlphaFoldDB" id="A0A9P8VEB2"/>
<dbReference type="OrthoDB" id="3343459at2759"/>
<proteinExistence type="predicted"/>
<sequence length="346" mass="37144">MSVRTLNWFESAFDATIISKNGLSLQVAQAVASGSSTAAYSMVWKSRDLSPMSSISWKAEYALAWTANVPNQGVAVRIRSEWQPCNKGESFDIDQLGYWQPSKKLVEASSASWLNVGNIEYADSSVLGVHIVVGVRNADTNRFEAVFIDQTPLGPGSSARYQPQETISWWLEGSDLTGQVISTQRNRSATQDFTNPSPQTGAFEWSTSFMVASSQWVITPGAAPQSINKLPAPAQSAAVSPEGNAPSVAQLGGGTSWMVKFAVPLVPAALNRAAAGLYNILKDKFPLQEVQVERSGGSMLRVTLDAASGAVIAIGEALGQILSRGDLPMNETWQIFPLDQSGQLQD</sequence>
<accession>A0A9P8VEB2</accession>
<dbReference type="Proteomes" id="UP000770015">
    <property type="component" value="Unassembled WGS sequence"/>
</dbReference>
<gene>
    <name evidence="1" type="ORF">F5X68DRAFT_189819</name>
</gene>
<keyword evidence="2" id="KW-1185">Reference proteome</keyword>
<dbReference type="EMBL" id="JAGSXJ010000008">
    <property type="protein sequence ID" value="KAH6689071.1"/>
    <property type="molecule type" value="Genomic_DNA"/>
</dbReference>
<evidence type="ECO:0000313" key="1">
    <source>
        <dbReference type="EMBL" id="KAH6689071.1"/>
    </source>
</evidence>
<name>A0A9P8VEB2_9PEZI</name>
<reference evidence="1" key="1">
    <citation type="journal article" date="2021" name="Nat. Commun.">
        <title>Genetic determinants of endophytism in the Arabidopsis root mycobiome.</title>
        <authorList>
            <person name="Mesny F."/>
            <person name="Miyauchi S."/>
            <person name="Thiergart T."/>
            <person name="Pickel B."/>
            <person name="Atanasova L."/>
            <person name="Karlsson M."/>
            <person name="Huettel B."/>
            <person name="Barry K.W."/>
            <person name="Haridas S."/>
            <person name="Chen C."/>
            <person name="Bauer D."/>
            <person name="Andreopoulos W."/>
            <person name="Pangilinan J."/>
            <person name="LaButti K."/>
            <person name="Riley R."/>
            <person name="Lipzen A."/>
            <person name="Clum A."/>
            <person name="Drula E."/>
            <person name="Henrissat B."/>
            <person name="Kohler A."/>
            <person name="Grigoriev I.V."/>
            <person name="Martin F.M."/>
            <person name="Hacquard S."/>
        </authorList>
    </citation>
    <scope>NUCLEOTIDE SEQUENCE</scope>
    <source>
        <strain evidence="1">MPI-SDFR-AT-0117</strain>
    </source>
</reference>